<dbReference type="EMBL" id="VJXW01000023">
    <property type="protein sequence ID" value="TRW22905.1"/>
    <property type="molecule type" value="Genomic_DNA"/>
</dbReference>
<dbReference type="Proteomes" id="UP000319424">
    <property type="component" value="Unassembled WGS sequence"/>
</dbReference>
<feature type="compositionally biased region" description="Basic and acidic residues" evidence="1">
    <location>
        <begin position="216"/>
        <end position="232"/>
    </location>
</feature>
<name>A0A552UXG6_9FIRM</name>
<keyword evidence="2" id="KW-0812">Transmembrane</keyword>
<feature type="compositionally biased region" description="Polar residues" evidence="1">
    <location>
        <begin position="95"/>
        <end position="123"/>
    </location>
</feature>
<keyword evidence="2" id="KW-0472">Membrane</keyword>
<feature type="region of interest" description="Disordered" evidence="1">
    <location>
        <begin position="216"/>
        <end position="235"/>
    </location>
</feature>
<dbReference type="Pfam" id="PF14283">
    <property type="entry name" value="CD1107-like"/>
    <property type="match status" value="1"/>
</dbReference>
<comment type="caution">
    <text evidence="4">The sequence shown here is derived from an EMBL/GenBank/DDBJ whole genome shotgun (WGS) entry which is preliminary data.</text>
</comment>
<feature type="domain" description="Mobile element protein CD1107-like" evidence="3">
    <location>
        <begin position="145"/>
        <end position="268"/>
    </location>
</feature>
<feature type="compositionally biased region" description="Acidic residues" evidence="1">
    <location>
        <begin position="275"/>
        <end position="305"/>
    </location>
</feature>
<evidence type="ECO:0000313" key="5">
    <source>
        <dbReference type="Proteomes" id="UP000319424"/>
    </source>
</evidence>
<accession>A0A552UXG6</accession>
<organism evidence="4 5">
    <name type="scientific">Criibacterium bergeronii</name>
    <dbReference type="NCBI Taxonomy" id="1871336"/>
    <lineage>
        <taxon>Bacteria</taxon>
        <taxon>Bacillati</taxon>
        <taxon>Bacillota</taxon>
        <taxon>Clostridia</taxon>
        <taxon>Peptostreptococcales</taxon>
        <taxon>Filifactoraceae</taxon>
        <taxon>Criibacterium</taxon>
    </lineage>
</organism>
<sequence>MSLWKKYLMGKKQKKFLLKIQMKLKMKKRRKLKMKKSRSKLLLGVLMIFTVTFFSTHNIFAEDTYNSTKVRNAPTMATNSRNVKEEQKKDPYKASENTARVSTPVQGNVSERSNSTTPTKQAYTTGTITENVGEDAKPFESDIAPKRQFLTFTTNDGKEFHLIIDYLKDNQQVRMLTEVNESDLLNIIDKRSRKEDGSIESQEEIESRIRREVQAEYSAREKQAQQEQEKQEKTKKRTGSSDIIFYIFIGVIAVAVIFGRKFLKKKQQANSTIDDQQEFAEEDEDEIYNQEDDELNFEEDDEKNK</sequence>
<feature type="region of interest" description="Disordered" evidence="1">
    <location>
        <begin position="268"/>
        <end position="305"/>
    </location>
</feature>
<dbReference type="AlphaFoldDB" id="A0A552UXG6"/>
<evidence type="ECO:0000259" key="3">
    <source>
        <dbReference type="Pfam" id="PF14283"/>
    </source>
</evidence>
<evidence type="ECO:0000313" key="4">
    <source>
        <dbReference type="EMBL" id="TRW22905.1"/>
    </source>
</evidence>
<feature type="region of interest" description="Disordered" evidence="1">
    <location>
        <begin position="77"/>
        <end position="123"/>
    </location>
</feature>
<evidence type="ECO:0000256" key="1">
    <source>
        <dbReference type="SAM" id="MobiDB-lite"/>
    </source>
</evidence>
<feature type="transmembrane region" description="Helical" evidence="2">
    <location>
        <begin position="243"/>
        <end position="263"/>
    </location>
</feature>
<gene>
    <name evidence="4" type="ORF">FL857_10875</name>
</gene>
<reference evidence="4 5" key="1">
    <citation type="submission" date="2019-07" db="EMBL/GenBank/DDBJ databases">
        <title>Criibacterium bergeronii gen. nov., sp. nov. isolated from human clinical samples.</title>
        <authorList>
            <person name="Maheux A.F."/>
            <person name="Boudreau D.K."/>
            <person name="Berube E."/>
            <person name="Brodeur S."/>
            <person name="Bernard K.A."/>
            <person name="Abed J.Y."/>
            <person name="Ducrey E."/>
            <person name="Guay E.F."/>
            <person name="Raymond F."/>
            <person name="Corbeil J."/>
            <person name="Domingo M.-C."/>
            <person name="Roy P.H."/>
            <person name="Boissinot M."/>
            <person name="Tocheva E.I."/>
            <person name="Omar R.F."/>
        </authorList>
    </citation>
    <scope>NUCLEOTIDE SEQUENCE [LARGE SCALE GENOMIC DNA]</scope>
    <source>
        <strain evidence="4 5">CCRI-24246</strain>
    </source>
</reference>
<dbReference type="InterPro" id="IPR025376">
    <property type="entry name" value="CD1107-like_dom"/>
</dbReference>
<evidence type="ECO:0000256" key="2">
    <source>
        <dbReference type="SAM" id="Phobius"/>
    </source>
</evidence>
<protein>
    <submittedName>
        <fullName evidence="4">DUF4366 domain-containing protein</fullName>
    </submittedName>
</protein>
<keyword evidence="2" id="KW-1133">Transmembrane helix</keyword>
<feature type="compositionally biased region" description="Basic and acidic residues" evidence="1">
    <location>
        <begin position="82"/>
        <end position="93"/>
    </location>
</feature>
<proteinExistence type="predicted"/>